<keyword evidence="5" id="KW-0325">Glycoprotein</keyword>
<organism evidence="8 9">
    <name type="scientific">Operophtera brumata</name>
    <name type="common">Winter moth</name>
    <name type="synonym">Phalaena brumata</name>
    <dbReference type="NCBI Taxonomy" id="104452"/>
    <lineage>
        <taxon>Eukaryota</taxon>
        <taxon>Metazoa</taxon>
        <taxon>Ecdysozoa</taxon>
        <taxon>Arthropoda</taxon>
        <taxon>Hexapoda</taxon>
        <taxon>Insecta</taxon>
        <taxon>Pterygota</taxon>
        <taxon>Neoptera</taxon>
        <taxon>Endopterygota</taxon>
        <taxon>Lepidoptera</taxon>
        <taxon>Glossata</taxon>
        <taxon>Ditrysia</taxon>
        <taxon>Geometroidea</taxon>
        <taxon>Geometridae</taxon>
        <taxon>Larentiinae</taxon>
        <taxon>Operophtera</taxon>
    </lineage>
</organism>
<dbReference type="Proteomes" id="UP000037510">
    <property type="component" value="Unassembled WGS sequence"/>
</dbReference>
<evidence type="ECO:0000256" key="4">
    <source>
        <dbReference type="ARBA" id="ARBA00023157"/>
    </source>
</evidence>
<keyword evidence="3 6" id="KW-0378">Hydrolase</keyword>
<keyword evidence="9" id="KW-1185">Reference proteome</keyword>
<comment type="similarity">
    <text evidence="1 6">Belongs to the type-B carboxylesterase/lipase family.</text>
</comment>
<dbReference type="GO" id="GO:0052689">
    <property type="term" value="F:carboxylic ester hydrolase activity"/>
    <property type="evidence" value="ECO:0007669"/>
    <property type="project" value="UniProtKB-KW"/>
</dbReference>
<evidence type="ECO:0000256" key="1">
    <source>
        <dbReference type="ARBA" id="ARBA00005964"/>
    </source>
</evidence>
<dbReference type="STRING" id="104452.A0A0L7K4L6"/>
<keyword evidence="4" id="KW-1015">Disulfide bond</keyword>
<name>A0A0L7K4L6_OPEBR</name>
<gene>
    <name evidence="8" type="ORF">OBRU01_24224</name>
</gene>
<dbReference type="EMBL" id="JTDY01010333">
    <property type="protein sequence ID" value="KOB58243.1"/>
    <property type="molecule type" value="Genomic_DNA"/>
</dbReference>
<evidence type="ECO:0000256" key="5">
    <source>
        <dbReference type="ARBA" id="ARBA00023180"/>
    </source>
</evidence>
<sequence length="301" mass="33308">MFRKYQSLAILAFYVLVHIVEASIRIDPLVDTKLGLIRGLKSSDGQYSMFMGIPYAPVNKINPFGPSTAHQGFDEVFEAYDDSAICPQIEEFNKTNVGSLDCLRLNVYVPNTANSQNRLPVLVWIYGGGFGIGAGGRYLYGPSYLVRHDIILVTINYRLGPYGFMCLNNPAVPGNQGLKDQRIALKWIKDNIKAFGGDANKITIFGESAGAASEDLHLYYQDQKLFDQVIMQSGNALCPWAVEEPEESSSFSLADHLGFETYDKNEALSFLSTVDTKLVIAASTELNLTFRPCVENDFIGV</sequence>
<feature type="chain" id="PRO_5005394635" description="Carboxylic ester hydrolase" evidence="6">
    <location>
        <begin position="23"/>
        <end position="301"/>
    </location>
</feature>
<evidence type="ECO:0000256" key="2">
    <source>
        <dbReference type="ARBA" id="ARBA00022487"/>
    </source>
</evidence>
<dbReference type="SUPFAM" id="SSF53474">
    <property type="entry name" value="alpha/beta-Hydrolases"/>
    <property type="match status" value="1"/>
</dbReference>
<dbReference type="InterPro" id="IPR029058">
    <property type="entry name" value="AB_hydrolase_fold"/>
</dbReference>
<evidence type="ECO:0000313" key="9">
    <source>
        <dbReference type="Proteomes" id="UP000037510"/>
    </source>
</evidence>
<dbReference type="PANTHER" id="PTHR43918:SF4">
    <property type="entry name" value="CARBOXYLIC ESTER HYDROLASE"/>
    <property type="match status" value="1"/>
</dbReference>
<dbReference type="InterPro" id="IPR050654">
    <property type="entry name" value="AChE-related_enzymes"/>
</dbReference>
<comment type="caution">
    <text evidence="8">The sequence shown here is derived from an EMBL/GenBank/DDBJ whole genome shotgun (WGS) entry which is preliminary data.</text>
</comment>
<dbReference type="PROSITE" id="PS00122">
    <property type="entry name" value="CARBOXYLESTERASE_B_1"/>
    <property type="match status" value="1"/>
</dbReference>
<evidence type="ECO:0000256" key="6">
    <source>
        <dbReference type="RuleBase" id="RU361235"/>
    </source>
</evidence>
<reference evidence="8 9" key="1">
    <citation type="journal article" date="2015" name="Genome Biol. Evol.">
        <title>The genome of winter moth (Operophtera brumata) provides a genomic perspective on sexual dimorphism and phenology.</title>
        <authorList>
            <person name="Derks M.F."/>
            <person name="Smit S."/>
            <person name="Salis L."/>
            <person name="Schijlen E."/>
            <person name="Bossers A."/>
            <person name="Mateman C."/>
            <person name="Pijl A.S."/>
            <person name="de Ridder D."/>
            <person name="Groenen M.A."/>
            <person name="Visser M.E."/>
            <person name="Megens H.J."/>
        </authorList>
    </citation>
    <scope>NUCLEOTIDE SEQUENCE [LARGE SCALE GENOMIC DNA]</scope>
    <source>
        <strain evidence="8">WM2013NL</strain>
        <tissue evidence="8">Head and thorax</tissue>
    </source>
</reference>
<keyword evidence="6" id="KW-0732">Signal</keyword>
<evidence type="ECO:0000313" key="8">
    <source>
        <dbReference type="EMBL" id="KOB58243.1"/>
    </source>
</evidence>
<protein>
    <recommendedName>
        <fullName evidence="6">Carboxylic ester hydrolase</fullName>
        <ecNumber evidence="6">3.1.1.-</ecNumber>
    </recommendedName>
</protein>
<dbReference type="InterPro" id="IPR002018">
    <property type="entry name" value="CarbesteraseB"/>
</dbReference>
<accession>A0A0L7K4L6</accession>
<proteinExistence type="inferred from homology"/>
<dbReference type="Gene3D" id="3.40.50.1820">
    <property type="entry name" value="alpha/beta hydrolase"/>
    <property type="match status" value="1"/>
</dbReference>
<dbReference type="Pfam" id="PF00135">
    <property type="entry name" value="COesterase"/>
    <property type="match status" value="1"/>
</dbReference>
<feature type="domain" description="Carboxylesterase type B" evidence="7">
    <location>
        <begin position="27"/>
        <end position="299"/>
    </location>
</feature>
<dbReference type="AlphaFoldDB" id="A0A0L7K4L6"/>
<dbReference type="EC" id="3.1.1.-" evidence="6"/>
<keyword evidence="2" id="KW-0719">Serine esterase</keyword>
<feature type="signal peptide" evidence="6">
    <location>
        <begin position="1"/>
        <end position="22"/>
    </location>
</feature>
<evidence type="ECO:0000256" key="3">
    <source>
        <dbReference type="ARBA" id="ARBA00022801"/>
    </source>
</evidence>
<evidence type="ECO:0000259" key="7">
    <source>
        <dbReference type="Pfam" id="PF00135"/>
    </source>
</evidence>
<dbReference type="InterPro" id="IPR019826">
    <property type="entry name" value="Carboxylesterase_B_AS"/>
</dbReference>
<dbReference type="PANTHER" id="PTHR43918">
    <property type="entry name" value="ACETYLCHOLINESTERASE"/>
    <property type="match status" value="1"/>
</dbReference>